<comment type="caution">
    <text evidence="1">The sequence shown here is derived from an EMBL/GenBank/DDBJ whole genome shotgun (WGS) entry which is preliminary data.</text>
</comment>
<organism evidence="1 2">
    <name type="scientific">Calidithermus roseus</name>
    <dbReference type="NCBI Taxonomy" id="1644118"/>
    <lineage>
        <taxon>Bacteria</taxon>
        <taxon>Thermotogati</taxon>
        <taxon>Deinococcota</taxon>
        <taxon>Deinococci</taxon>
        <taxon>Thermales</taxon>
        <taxon>Thermaceae</taxon>
        <taxon>Calidithermus</taxon>
    </lineage>
</organism>
<sequence>MRLRVQVDGRVERLEGGPFGRAVAEGVGVELVAAGDVRVVSSLVYERSPCAFVGGRSGERLLPSRCDDLAAANRLAVLSLGGSIVLGQGNADASLNLDEDNPRLQGQFLAPRGSVGAERPELSSARGVAFVLGSLAMGRWAPWGPWQLSLTYDPRLQRGGFLGGEGVLASGVLGVYLRLEGEQRAR</sequence>
<name>A0A399EG36_9DEIN</name>
<proteinExistence type="predicted"/>
<dbReference type="EMBL" id="QWLA01000090">
    <property type="protein sequence ID" value="RIH82918.1"/>
    <property type="molecule type" value="Genomic_DNA"/>
</dbReference>
<dbReference type="AlphaFoldDB" id="A0A399EG36"/>
<reference evidence="1 2" key="1">
    <citation type="submission" date="2018-08" db="EMBL/GenBank/DDBJ databases">
        <title>Meiothermus roseus NBRC 110900 genome sequencing project.</title>
        <authorList>
            <person name="Da Costa M.S."/>
            <person name="Albuquerque L."/>
            <person name="Raposo P."/>
            <person name="Froufe H.J.C."/>
            <person name="Barroso C.S."/>
            <person name="Egas C."/>
        </authorList>
    </citation>
    <scope>NUCLEOTIDE SEQUENCE [LARGE SCALE GENOMIC DNA]</scope>
    <source>
        <strain evidence="1 2">NBRC 110900</strain>
    </source>
</reference>
<evidence type="ECO:0000313" key="2">
    <source>
        <dbReference type="Proteomes" id="UP000265341"/>
    </source>
</evidence>
<keyword evidence="2" id="KW-1185">Reference proteome</keyword>
<protein>
    <submittedName>
        <fullName evidence="1">Uncharacterized protein</fullName>
    </submittedName>
</protein>
<accession>A0A399EG36</accession>
<dbReference type="RefSeq" id="WP_119280073.1">
    <property type="nucleotide sequence ID" value="NZ_QWLA01000090.1"/>
</dbReference>
<gene>
    <name evidence="1" type="ORF">Mrose_03236</name>
</gene>
<evidence type="ECO:0000313" key="1">
    <source>
        <dbReference type="EMBL" id="RIH82918.1"/>
    </source>
</evidence>
<dbReference type="Proteomes" id="UP000265341">
    <property type="component" value="Unassembled WGS sequence"/>
</dbReference>